<comment type="caution">
    <text evidence="1">The sequence shown here is derived from an EMBL/GenBank/DDBJ whole genome shotgun (WGS) entry which is preliminary data.</text>
</comment>
<proteinExistence type="predicted"/>
<name>A0AA43QZH4_MYCAR</name>
<dbReference type="Proteomes" id="UP001162175">
    <property type="component" value="Unassembled WGS sequence"/>
</dbReference>
<dbReference type="EMBL" id="JAPFAR010000157">
    <property type="protein sequence ID" value="MDI3349908.1"/>
    <property type="molecule type" value="Genomic_DNA"/>
</dbReference>
<gene>
    <name evidence="1" type="ORF">DCBHLPFO_00666</name>
</gene>
<organism evidence="1 2">
    <name type="scientific">Mycoplasmopsis arginini</name>
    <name type="common">Mycoplasma arginini</name>
    <dbReference type="NCBI Taxonomy" id="2094"/>
    <lineage>
        <taxon>Bacteria</taxon>
        <taxon>Bacillati</taxon>
        <taxon>Mycoplasmatota</taxon>
        <taxon>Mycoplasmoidales</taxon>
        <taxon>Metamycoplasmataceae</taxon>
        <taxon>Mycoplasmopsis</taxon>
    </lineage>
</organism>
<sequence length="125" mass="15260">MKGYVELTSGQHYAKLDNHTTWKWQGWNHPLICDLGYVQVHHFKWDKTSIDRIKLVASIRQDYAYSKEYEEMFLSLRKSRFKIKLNNPDFMFVCDTIQPKFEEYTKWNKLIKKIKSIWHKKKETI</sequence>
<accession>A0AA43QZH4</accession>
<protein>
    <submittedName>
        <fullName evidence="1">Uncharacterized protein</fullName>
    </submittedName>
</protein>
<reference evidence="1" key="1">
    <citation type="submission" date="2022-11" db="EMBL/GenBank/DDBJ databases">
        <title>Draft genome of Mycoplasma arginini isolated from fly.</title>
        <authorList>
            <person name="Severgnini M."/>
            <person name="Gioia G."/>
            <person name="Cremonesi P."/>
            <person name="Moroni P."/>
            <person name="Addis M.F."/>
            <person name="Castiglioni B."/>
        </authorList>
    </citation>
    <scope>NUCLEOTIDE SEQUENCE</scope>
    <source>
        <strain evidence="1">QMP CG1-1632</strain>
    </source>
</reference>
<evidence type="ECO:0000313" key="2">
    <source>
        <dbReference type="Proteomes" id="UP001162175"/>
    </source>
</evidence>
<dbReference type="AlphaFoldDB" id="A0AA43QZH4"/>
<evidence type="ECO:0000313" key="1">
    <source>
        <dbReference type="EMBL" id="MDI3349908.1"/>
    </source>
</evidence>